<sequence>MSKTYKQIIAHTISPDFRNSVKIVQTAFPDALHQNEVLLKNIFVGINASDVNFVNGKYKPDVQAPFAVGFEAVGEVVEVHKGIDPSVLKAGDHVVSQCYGSFAEYQVVPHRTIKKIPTCDKHYLPLDLSGTTASISIARVLQPAKGDRALVTAAAGGTGSMAVQLLRHQYGCKVIGVCSSEEKEQFLLNEVGCEGVVNYKKETMRGVPKAVWREFGRICGDEKKKMGPQVVYESVGGELLDRTIDSLALHGKVLSIGSISSYTGGWKEDGTGSPLPLQLLSKSASLHTFLLPHFTKHINTHFRELCALYEKGVIKSFVDEGQPFKGLGSVPDAVDYMYAGKNKGKVIVAL</sequence>
<organism evidence="2 3">
    <name type="scientific">Angomonas deanei</name>
    <dbReference type="NCBI Taxonomy" id="59799"/>
    <lineage>
        <taxon>Eukaryota</taxon>
        <taxon>Discoba</taxon>
        <taxon>Euglenozoa</taxon>
        <taxon>Kinetoplastea</taxon>
        <taxon>Metakinetoplastina</taxon>
        <taxon>Trypanosomatida</taxon>
        <taxon>Trypanosomatidae</taxon>
        <taxon>Strigomonadinae</taxon>
        <taxon>Angomonas</taxon>
    </lineage>
</organism>
<dbReference type="Proteomes" id="UP000515908">
    <property type="component" value="Chromosome 14"/>
</dbReference>
<evidence type="ECO:0000259" key="1">
    <source>
        <dbReference type="SMART" id="SM00829"/>
    </source>
</evidence>
<dbReference type="InterPro" id="IPR020843">
    <property type="entry name" value="ER"/>
</dbReference>
<reference evidence="2 3" key="1">
    <citation type="submission" date="2020-08" db="EMBL/GenBank/DDBJ databases">
        <authorList>
            <person name="Newling K."/>
            <person name="Davey J."/>
            <person name="Forrester S."/>
        </authorList>
    </citation>
    <scope>NUCLEOTIDE SEQUENCE [LARGE SCALE GENOMIC DNA]</scope>
    <source>
        <strain evidence="3">Crithidia deanei Carvalho (ATCC PRA-265)</strain>
    </source>
</reference>
<dbReference type="EMBL" id="LR877158">
    <property type="protein sequence ID" value="CAD2219559.1"/>
    <property type="molecule type" value="Genomic_DNA"/>
</dbReference>
<dbReference type="Pfam" id="PF08240">
    <property type="entry name" value="ADH_N"/>
    <property type="match status" value="1"/>
</dbReference>
<gene>
    <name evidence="2" type="ORF">ADEAN_000706800</name>
</gene>
<dbReference type="InterPro" id="IPR002364">
    <property type="entry name" value="Quin_OxRdtase/zeta-crystal_CS"/>
</dbReference>
<dbReference type="PROSITE" id="PS01162">
    <property type="entry name" value="QOR_ZETA_CRYSTAL"/>
    <property type="match status" value="1"/>
</dbReference>
<dbReference type="GO" id="GO:0008270">
    <property type="term" value="F:zinc ion binding"/>
    <property type="evidence" value="ECO:0007669"/>
    <property type="project" value="InterPro"/>
</dbReference>
<dbReference type="GO" id="GO:0016491">
    <property type="term" value="F:oxidoreductase activity"/>
    <property type="evidence" value="ECO:0007669"/>
    <property type="project" value="InterPro"/>
</dbReference>
<evidence type="ECO:0000313" key="3">
    <source>
        <dbReference type="Proteomes" id="UP000515908"/>
    </source>
</evidence>
<dbReference type="PANTHER" id="PTHR43677:SF3">
    <property type="entry name" value="PROSTAGLANDIN REDUCTASE 3"/>
    <property type="match status" value="1"/>
</dbReference>
<dbReference type="OrthoDB" id="9992527at2759"/>
<dbReference type="Gene3D" id="3.40.50.720">
    <property type="entry name" value="NAD(P)-binding Rossmann-like Domain"/>
    <property type="match status" value="1"/>
</dbReference>
<dbReference type="InterPro" id="IPR013149">
    <property type="entry name" value="ADH-like_C"/>
</dbReference>
<dbReference type="PANTHER" id="PTHR43677">
    <property type="entry name" value="SHORT-CHAIN DEHYDROGENASE/REDUCTASE"/>
    <property type="match status" value="1"/>
</dbReference>
<feature type="domain" description="Enoyl reductase (ER)" evidence="1">
    <location>
        <begin position="16"/>
        <end position="348"/>
    </location>
</feature>
<dbReference type="Pfam" id="PF00107">
    <property type="entry name" value="ADH_zinc_N"/>
    <property type="match status" value="1"/>
</dbReference>
<accession>A0A7G2CJI3</accession>
<proteinExistence type="predicted"/>
<dbReference type="InterPro" id="IPR051397">
    <property type="entry name" value="Zn-ADH-like_protein"/>
</dbReference>
<evidence type="ECO:0000313" key="2">
    <source>
        <dbReference type="EMBL" id="CAD2219559.1"/>
    </source>
</evidence>
<dbReference type="GO" id="GO:0005739">
    <property type="term" value="C:mitochondrion"/>
    <property type="evidence" value="ECO:0007669"/>
    <property type="project" value="TreeGrafter"/>
</dbReference>
<dbReference type="VEuPathDB" id="TriTrypDB:ADEAN_000706800"/>
<dbReference type="SUPFAM" id="SSF51735">
    <property type="entry name" value="NAD(P)-binding Rossmann-fold domains"/>
    <property type="match status" value="1"/>
</dbReference>
<dbReference type="Gene3D" id="3.90.180.10">
    <property type="entry name" value="Medium-chain alcohol dehydrogenases, catalytic domain"/>
    <property type="match status" value="1"/>
</dbReference>
<keyword evidence="3" id="KW-1185">Reference proteome</keyword>
<dbReference type="InterPro" id="IPR036291">
    <property type="entry name" value="NAD(P)-bd_dom_sf"/>
</dbReference>
<dbReference type="InterPro" id="IPR013154">
    <property type="entry name" value="ADH-like_N"/>
</dbReference>
<dbReference type="AlphaFoldDB" id="A0A7G2CJI3"/>
<dbReference type="InterPro" id="IPR011032">
    <property type="entry name" value="GroES-like_sf"/>
</dbReference>
<dbReference type="SUPFAM" id="SSF50129">
    <property type="entry name" value="GroES-like"/>
    <property type="match status" value="1"/>
</dbReference>
<dbReference type="SMART" id="SM00829">
    <property type="entry name" value="PKS_ER"/>
    <property type="match status" value="1"/>
</dbReference>
<protein>
    <submittedName>
        <fullName evidence="2">Alcohol dehydrogenase GroES-like domain/Zinc-binding dehydrogenase, putative</fullName>
    </submittedName>
</protein>
<name>A0A7G2CJI3_9TRYP</name>